<gene>
    <name evidence="1" type="ORF">DWZ68_05545</name>
</gene>
<name>A0A415QMI4_9BACT</name>
<dbReference type="AlphaFoldDB" id="A0A415QMI4"/>
<dbReference type="Proteomes" id="UP000286038">
    <property type="component" value="Unassembled WGS sequence"/>
</dbReference>
<reference evidence="1 2" key="1">
    <citation type="submission" date="2018-08" db="EMBL/GenBank/DDBJ databases">
        <title>A genome reference for cultivated species of the human gut microbiota.</title>
        <authorList>
            <person name="Zou Y."/>
            <person name="Xue W."/>
            <person name="Luo G."/>
        </authorList>
    </citation>
    <scope>NUCLEOTIDE SEQUENCE [LARGE SCALE GENOMIC DNA]</scope>
    <source>
        <strain evidence="1 2">AF34-33</strain>
    </source>
</reference>
<accession>A0A415QMI4</accession>
<dbReference type="EMBL" id="QRPV01000004">
    <property type="protein sequence ID" value="RHM45386.1"/>
    <property type="molecule type" value="Genomic_DNA"/>
</dbReference>
<evidence type="ECO:0000313" key="1">
    <source>
        <dbReference type="EMBL" id="RHM45386.1"/>
    </source>
</evidence>
<comment type="caution">
    <text evidence="1">The sequence shown here is derived from an EMBL/GenBank/DDBJ whole genome shotgun (WGS) entry which is preliminary data.</text>
</comment>
<sequence>MLAVLSTSAQTFRNKLFPSNEISGEEFKKQAINKIQSLQNYLEVLVKSDQNTSKTAKNAAVENAVRLFSDENRIVEVNSISRPKPRKLKVRQYLVRIAFLSEKVYDKVTIRFYDVFFISNFKKRPDGKYEAVVSMSQKFTGEGDRPYSDVVQKNIQIILVPIQKPEGTYYEVKLGDISITDNNI</sequence>
<evidence type="ECO:0000313" key="2">
    <source>
        <dbReference type="Proteomes" id="UP000286038"/>
    </source>
</evidence>
<organism evidence="1 2">
    <name type="scientific">Butyricimonas virosa</name>
    <dbReference type="NCBI Taxonomy" id="544645"/>
    <lineage>
        <taxon>Bacteria</taxon>
        <taxon>Pseudomonadati</taxon>
        <taxon>Bacteroidota</taxon>
        <taxon>Bacteroidia</taxon>
        <taxon>Bacteroidales</taxon>
        <taxon>Odoribacteraceae</taxon>
        <taxon>Butyricimonas</taxon>
    </lineage>
</organism>
<proteinExistence type="predicted"/>
<protein>
    <submittedName>
        <fullName evidence="1">Uncharacterized protein</fullName>
    </submittedName>
</protein>